<keyword evidence="4" id="KW-1134">Transmembrane beta strand</keyword>
<reference evidence="13" key="1">
    <citation type="journal article" date="2019" name="Int J Environ Res Public Health">
        <title>Characterization of Chromosome-Mediated BlaOXA-894 in Shewanella xiamenensis Isolated from Pig Wastewater.</title>
        <authorList>
            <person name="Zou H."/>
            <person name="Zhou Z."/>
            <person name="Xia H."/>
            <person name="Zhao Q."/>
            <person name="Li X."/>
        </authorList>
    </citation>
    <scope>NUCLEOTIDE SEQUENCE</scope>
    <source>
        <strain evidence="13">2015oxa</strain>
    </source>
</reference>
<dbReference type="AlphaFoldDB" id="A0AAW6QYM3"/>
<keyword evidence="5" id="KW-0812">Transmembrane</keyword>
<proteinExistence type="predicted"/>
<gene>
    <name evidence="13" type="ORF">E2650_12125</name>
</gene>
<evidence type="ECO:0000256" key="6">
    <source>
        <dbReference type="ARBA" id="ARBA00022729"/>
    </source>
</evidence>
<dbReference type="InterPro" id="IPR033900">
    <property type="entry name" value="Gram_neg_porin_domain"/>
</dbReference>
<comment type="subunit">
    <text evidence="2">Homotrimer.</text>
</comment>
<comment type="subcellular location">
    <subcellularLocation>
        <location evidence="1">Cell outer membrane</location>
        <topology evidence="1">Multi-pass membrane protein</topology>
    </subcellularLocation>
</comment>
<evidence type="ECO:0000256" key="7">
    <source>
        <dbReference type="ARBA" id="ARBA00023065"/>
    </source>
</evidence>
<dbReference type="InterPro" id="IPR023614">
    <property type="entry name" value="Porin_dom_sf"/>
</dbReference>
<evidence type="ECO:0000313" key="13">
    <source>
        <dbReference type="EMBL" id="MDG5900620.1"/>
    </source>
</evidence>
<keyword evidence="3" id="KW-0813">Transport</keyword>
<evidence type="ECO:0000256" key="3">
    <source>
        <dbReference type="ARBA" id="ARBA00022448"/>
    </source>
</evidence>
<feature type="domain" description="Porin" evidence="12">
    <location>
        <begin position="18"/>
        <end position="321"/>
    </location>
</feature>
<evidence type="ECO:0000259" key="12">
    <source>
        <dbReference type="Pfam" id="PF13609"/>
    </source>
</evidence>
<evidence type="ECO:0000256" key="8">
    <source>
        <dbReference type="ARBA" id="ARBA00023114"/>
    </source>
</evidence>
<dbReference type="PANTHER" id="PTHR34501:SF9">
    <property type="entry name" value="MAJOR OUTER MEMBRANE PROTEIN P.IA"/>
    <property type="match status" value="1"/>
</dbReference>
<keyword evidence="9" id="KW-0472">Membrane</keyword>
<dbReference type="PANTHER" id="PTHR34501">
    <property type="entry name" value="PROTEIN YDDL-RELATED"/>
    <property type="match status" value="1"/>
</dbReference>
<dbReference type="EMBL" id="SUNE01000007">
    <property type="protein sequence ID" value="MDG5900620.1"/>
    <property type="molecule type" value="Genomic_DNA"/>
</dbReference>
<dbReference type="GO" id="GO:0009279">
    <property type="term" value="C:cell outer membrane"/>
    <property type="evidence" value="ECO:0007669"/>
    <property type="project" value="UniProtKB-SubCell"/>
</dbReference>
<evidence type="ECO:0000256" key="9">
    <source>
        <dbReference type="ARBA" id="ARBA00023136"/>
    </source>
</evidence>
<dbReference type="SUPFAM" id="SSF56935">
    <property type="entry name" value="Porins"/>
    <property type="match status" value="1"/>
</dbReference>
<keyword evidence="7" id="KW-0406">Ion transport</keyword>
<evidence type="ECO:0000256" key="5">
    <source>
        <dbReference type="ARBA" id="ARBA00022692"/>
    </source>
</evidence>
<dbReference type="GO" id="GO:0046930">
    <property type="term" value="C:pore complex"/>
    <property type="evidence" value="ECO:0007669"/>
    <property type="project" value="UniProtKB-KW"/>
</dbReference>
<evidence type="ECO:0000256" key="10">
    <source>
        <dbReference type="ARBA" id="ARBA00023237"/>
    </source>
</evidence>
<accession>A0AAW6QYM3</accession>
<feature type="chain" id="PRO_5043644608" evidence="11">
    <location>
        <begin position="25"/>
        <end position="345"/>
    </location>
</feature>
<keyword evidence="6 11" id="KW-0732">Signal</keyword>
<keyword evidence="8" id="KW-0626">Porin</keyword>
<dbReference type="Gene3D" id="2.40.160.10">
    <property type="entry name" value="Porin"/>
    <property type="match status" value="1"/>
</dbReference>
<dbReference type="Proteomes" id="UP001152518">
    <property type="component" value="Unassembled WGS sequence"/>
</dbReference>
<evidence type="ECO:0000256" key="1">
    <source>
        <dbReference type="ARBA" id="ARBA00004571"/>
    </source>
</evidence>
<dbReference type="GO" id="GO:0015288">
    <property type="term" value="F:porin activity"/>
    <property type="evidence" value="ECO:0007669"/>
    <property type="project" value="UniProtKB-KW"/>
</dbReference>
<organism evidence="13">
    <name type="scientific">Shewanella xiamenensis</name>
    <dbReference type="NCBI Taxonomy" id="332186"/>
    <lineage>
        <taxon>Bacteria</taxon>
        <taxon>Pseudomonadati</taxon>
        <taxon>Pseudomonadota</taxon>
        <taxon>Gammaproteobacteria</taxon>
        <taxon>Alteromonadales</taxon>
        <taxon>Shewanellaceae</taxon>
        <taxon>Shewanella</taxon>
    </lineage>
</organism>
<sequence length="345" mass="38248">MKFMKYTNCFVPVALLLCSNQALSEPLDFYGRLWLGVSNSSHGISGNEKVNGFSLENFASYVGIKGDYDVHEDFSLIYKFEAGVESFDNDDTNIFKPRNSYLGFKVKYGSVVFGRNDTVFKTSEGKVDLFNITSSDMNMIIAGNDRLGDLVTINTAKVVGMSLGITYAFDDDFNQKNPMLADNQNNYAVSMVYGDPSFKKGNSYLSLAYADGLNLLEATRVVAGVAISSIKVGAIYQYSKSSIYENVKGNSYLLSMSIPINKYDFKFQYLKDDAGLGKVTKNAGADLKTLNNSDASQYSIGFDYNLMKELTFGAAVSYFEGEYSDSKGNNEFDDTLISFSTRYLF</sequence>
<dbReference type="CDD" id="cd00342">
    <property type="entry name" value="gram_neg_porins"/>
    <property type="match status" value="1"/>
</dbReference>
<protein>
    <submittedName>
        <fullName evidence="13">Porin</fullName>
    </submittedName>
</protein>
<comment type="caution">
    <text evidence="13">The sequence shown here is derived from an EMBL/GenBank/DDBJ whole genome shotgun (WGS) entry which is preliminary data.</text>
</comment>
<dbReference type="InterPro" id="IPR050298">
    <property type="entry name" value="Gram-neg_bact_OMP"/>
</dbReference>
<evidence type="ECO:0000256" key="11">
    <source>
        <dbReference type="SAM" id="SignalP"/>
    </source>
</evidence>
<feature type="signal peptide" evidence="11">
    <location>
        <begin position="1"/>
        <end position="24"/>
    </location>
</feature>
<dbReference type="GO" id="GO:0006811">
    <property type="term" value="P:monoatomic ion transport"/>
    <property type="evidence" value="ECO:0007669"/>
    <property type="project" value="UniProtKB-KW"/>
</dbReference>
<name>A0AAW6QYM3_9GAMM</name>
<evidence type="ECO:0000256" key="4">
    <source>
        <dbReference type="ARBA" id="ARBA00022452"/>
    </source>
</evidence>
<evidence type="ECO:0000256" key="2">
    <source>
        <dbReference type="ARBA" id="ARBA00011233"/>
    </source>
</evidence>
<dbReference type="Pfam" id="PF13609">
    <property type="entry name" value="Porin_4"/>
    <property type="match status" value="1"/>
</dbReference>
<keyword evidence="10" id="KW-0998">Cell outer membrane</keyword>
<reference evidence="13" key="2">
    <citation type="submission" date="2019-04" db="EMBL/GenBank/DDBJ databases">
        <authorList>
            <person name="Zou H."/>
        </authorList>
    </citation>
    <scope>NUCLEOTIDE SEQUENCE</scope>
    <source>
        <strain evidence="13">2015oxa</strain>
    </source>
</reference>